<gene>
    <name evidence="1" type="ordered locus">Metok_0294</name>
</gene>
<evidence type="ECO:0000313" key="1">
    <source>
        <dbReference type="EMBL" id="AEH06284.1"/>
    </source>
</evidence>
<dbReference type="RefSeq" id="WP_013866470.1">
    <property type="nucleotide sequence ID" value="NC_015636.1"/>
</dbReference>
<dbReference type="AlphaFoldDB" id="F8ANT3"/>
<sequence>MLKKSMVVMAVIGIITACMCGCMSSPEQSSIVKFHPDIQPYHTTHYTTLTNKIYINMNDPLIKEKNNYMTKVVGL</sequence>
<organism evidence="1 2">
    <name type="scientific">Methanothermococcus okinawensis (strain DSM 14208 / JCM 11175 / IH1)</name>
    <dbReference type="NCBI Taxonomy" id="647113"/>
    <lineage>
        <taxon>Archaea</taxon>
        <taxon>Methanobacteriati</taxon>
        <taxon>Methanobacteriota</taxon>
        <taxon>Methanomada group</taxon>
        <taxon>Methanococci</taxon>
        <taxon>Methanococcales</taxon>
        <taxon>Methanococcaceae</taxon>
        <taxon>Methanothermococcus</taxon>
    </lineage>
</organism>
<name>F8ANT3_METOI</name>
<reference evidence="1" key="1">
    <citation type="submission" date="2011-05" db="EMBL/GenBank/DDBJ databases">
        <title>Complete sequence of chromosome of Methanothermococcus okinawensis IH1.</title>
        <authorList>
            <consortium name="US DOE Joint Genome Institute"/>
            <person name="Lucas S."/>
            <person name="Han J."/>
            <person name="Lapidus A."/>
            <person name="Cheng J.-F."/>
            <person name="Goodwin L."/>
            <person name="Pitluck S."/>
            <person name="Peters L."/>
            <person name="Mikhailova N."/>
            <person name="Held B."/>
            <person name="Han C."/>
            <person name="Tapia R."/>
            <person name="Land M."/>
            <person name="Hauser L."/>
            <person name="Kyrpides N."/>
            <person name="Ivanova N."/>
            <person name="Pagani I."/>
            <person name="Sieprawska-Lupa M."/>
            <person name="Takai K."/>
            <person name="Miyazaki J."/>
            <person name="Whitman W."/>
            <person name="Woyke T."/>
        </authorList>
    </citation>
    <scope>NUCLEOTIDE SEQUENCE [LARGE SCALE GENOMIC DNA]</scope>
    <source>
        <strain evidence="1">IH1</strain>
    </source>
</reference>
<dbReference type="EMBL" id="CP002792">
    <property type="protein sequence ID" value="AEH06284.1"/>
    <property type="molecule type" value="Genomic_DNA"/>
</dbReference>
<keyword evidence="2" id="KW-1185">Reference proteome</keyword>
<dbReference type="HOGENOM" id="CLU_2662387_0_0_2"/>
<dbReference type="GeneID" id="10772412"/>
<dbReference type="Proteomes" id="UP000009296">
    <property type="component" value="Chromosome"/>
</dbReference>
<protein>
    <recommendedName>
        <fullName evidence="3">Lipoprotein</fullName>
    </recommendedName>
</protein>
<dbReference type="PROSITE" id="PS51257">
    <property type="entry name" value="PROKAR_LIPOPROTEIN"/>
    <property type="match status" value="1"/>
</dbReference>
<proteinExistence type="predicted"/>
<evidence type="ECO:0000313" key="2">
    <source>
        <dbReference type="Proteomes" id="UP000009296"/>
    </source>
</evidence>
<evidence type="ECO:0008006" key="3">
    <source>
        <dbReference type="Google" id="ProtNLM"/>
    </source>
</evidence>
<accession>F8ANT3</accession>
<dbReference type="KEGG" id="mok:Metok_0294"/>